<proteinExistence type="predicted"/>
<gene>
    <name evidence="2" type="ORF">HPP92_022620</name>
</gene>
<dbReference type="AlphaFoldDB" id="A0A835UDQ2"/>
<feature type="compositionally biased region" description="Polar residues" evidence="1">
    <location>
        <begin position="37"/>
        <end position="49"/>
    </location>
</feature>
<dbReference type="EMBL" id="JADCNL010000012">
    <property type="protein sequence ID" value="KAG0457463.1"/>
    <property type="molecule type" value="Genomic_DNA"/>
</dbReference>
<organism evidence="2 3">
    <name type="scientific">Vanilla planifolia</name>
    <name type="common">Vanilla</name>
    <dbReference type="NCBI Taxonomy" id="51239"/>
    <lineage>
        <taxon>Eukaryota</taxon>
        <taxon>Viridiplantae</taxon>
        <taxon>Streptophyta</taxon>
        <taxon>Embryophyta</taxon>
        <taxon>Tracheophyta</taxon>
        <taxon>Spermatophyta</taxon>
        <taxon>Magnoliopsida</taxon>
        <taxon>Liliopsida</taxon>
        <taxon>Asparagales</taxon>
        <taxon>Orchidaceae</taxon>
        <taxon>Vanilloideae</taxon>
        <taxon>Vanilleae</taxon>
        <taxon>Vanilla</taxon>
    </lineage>
</organism>
<protein>
    <submittedName>
        <fullName evidence="2">Uncharacterized protein</fullName>
    </submittedName>
</protein>
<sequence length="118" mass="12388">MSSDTVTKCHMGAARLAATRRTILSSASVPHWPSSLPRGQNPQRLTWSPATRPKKSGAAVLPRAQKKGSDTDPRAAANLEETAVGADSSSSSARAVDLIPTDQANRYPEISSATSFGL</sequence>
<name>A0A835UDQ2_VANPL</name>
<evidence type="ECO:0000256" key="1">
    <source>
        <dbReference type="SAM" id="MobiDB-lite"/>
    </source>
</evidence>
<accession>A0A835UDQ2</accession>
<dbReference type="Proteomes" id="UP000636800">
    <property type="component" value="Chromosome 12"/>
</dbReference>
<keyword evidence="3" id="KW-1185">Reference proteome</keyword>
<comment type="caution">
    <text evidence="2">The sequence shown here is derived from an EMBL/GenBank/DDBJ whole genome shotgun (WGS) entry which is preliminary data.</text>
</comment>
<feature type="region of interest" description="Disordered" evidence="1">
    <location>
        <begin position="27"/>
        <end position="118"/>
    </location>
</feature>
<evidence type="ECO:0000313" key="2">
    <source>
        <dbReference type="EMBL" id="KAG0457463.1"/>
    </source>
</evidence>
<evidence type="ECO:0000313" key="3">
    <source>
        <dbReference type="Proteomes" id="UP000636800"/>
    </source>
</evidence>
<dbReference type="OrthoDB" id="2017571at2759"/>
<reference evidence="2 3" key="1">
    <citation type="journal article" date="2020" name="Nat. Food">
        <title>A phased Vanilla planifolia genome enables genetic improvement of flavour and production.</title>
        <authorList>
            <person name="Hasing T."/>
            <person name="Tang H."/>
            <person name="Brym M."/>
            <person name="Khazi F."/>
            <person name="Huang T."/>
            <person name="Chambers A.H."/>
        </authorList>
    </citation>
    <scope>NUCLEOTIDE SEQUENCE [LARGE SCALE GENOMIC DNA]</scope>
    <source>
        <tissue evidence="2">Leaf</tissue>
    </source>
</reference>